<evidence type="ECO:0000313" key="2">
    <source>
        <dbReference type="Proteomes" id="UP001398556"/>
    </source>
</evidence>
<comment type="caution">
    <text evidence="1">The sequence shown here is derived from an EMBL/GenBank/DDBJ whole genome shotgun (WGS) entry which is preliminary data.</text>
</comment>
<protein>
    <recommendedName>
        <fullName evidence="3">Transposase</fullName>
    </recommendedName>
</protein>
<dbReference type="Proteomes" id="UP001398556">
    <property type="component" value="Unassembled WGS sequence"/>
</dbReference>
<proteinExistence type="predicted"/>
<keyword evidence="2" id="KW-1185">Reference proteome</keyword>
<dbReference type="RefSeq" id="WP_341701442.1">
    <property type="nucleotide sequence ID" value="NZ_JBBYHU010000037.1"/>
</dbReference>
<evidence type="ECO:0000313" key="1">
    <source>
        <dbReference type="EMBL" id="MEL1242241.1"/>
    </source>
</evidence>
<reference evidence="1 2" key="1">
    <citation type="submission" date="2024-04" db="EMBL/GenBank/DDBJ databases">
        <title>Flavobacterium sp. DGU99 16S ribosomal RNA gene Genome sequencing and assembly.</title>
        <authorList>
            <person name="Park S."/>
        </authorList>
    </citation>
    <scope>NUCLEOTIDE SEQUENCE [LARGE SCALE GENOMIC DNA]</scope>
    <source>
        <strain evidence="1 2">DGU99</strain>
    </source>
</reference>
<name>A0ABU9HQ15_9FLAO</name>
<gene>
    <name evidence="1" type="ORF">AAEO59_14375</name>
</gene>
<evidence type="ECO:0008006" key="3">
    <source>
        <dbReference type="Google" id="ProtNLM"/>
    </source>
</evidence>
<sequence>MEKPVKLTTSFKCKYNRIDIHQRNYKPYIYTTIPKHLASIHQFITQWSAARFIDWANSIDESVGAYIMQIIESRNHSEQAYKSCLVILNFEKKVGKQRLINACKRVLDLRIYNFKTIQNILENNLDFIDFEQEPEQELPNHANIRGKHYYD</sequence>
<dbReference type="EMBL" id="JBBYHU010000037">
    <property type="protein sequence ID" value="MEL1242241.1"/>
    <property type="molecule type" value="Genomic_DNA"/>
</dbReference>
<accession>A0ABU9HQ15</accession>
<organism evidence="1 2">
    <name type="scientific">Flavobacterium flavipallidum</name>
    <dbReference type="NCBI Taxonomy" id="3139140"/>
    <lineage>
        <taxon>Bacteria</taxon>
        <taxon>Pseudomonadati</taxon>
        <taxon>Bacteroidota</taxon>
        <taxon>Flavobacteriia</taxon>
        <taxon>Flavobacteriales</taxon>
        <taxon>Flavobacteriaceae</taxon>
        <taxon>Flavobacterium</taxon>
    </lineage>
</organism>